<gene>
    <name evidence="1" type="ORF">CYMTET_13436</name>
</gene>
<comment type="caution">
    <text evidence="1">The sequence shown here is derived from an EMBL/GenBank/DDBJ whole genome shotgun (WGS) entry which is preliminary data.</text>
</comment>
<evidence type="ECO:0000313" key="2">
    <source>
        <dbReference type="Proteomes" id="UP001190700"/>
    </source>
</evidence>
<evidence type="ECO:0000313" key="1">
    <source>
        <dbReference type="EMBL" id="KAK3278639.1"/>
    </source>
</evidence>
<keyword evidence="2" id="KW-1185">Reference proteome</keyword>
<dbReference type="EMBL" id="LGRX02005349">
    <property type="protein sequence ID" value="KAK3278639.1"/>
    <property type="molecule type" value="Genomic_DNA"/>
</dbReference>
<sequence>MRCNSESLCADDTKLKALNLVPSCQLVLTYDYGSTSTYTITFVGRENLTGGEDVQTSQYPRNQPRSALPASYLKYEPAAVITISGGDDVPLNLDTSFPSLQSWIFDSEASCAVNLFQPGSKRNFGFLDRSGSMMYLPVKPADLTNWLAYFDQGSKVVPKGLEEGGDGYPHYTWHSVVIIPREKMTSQLEKKYGTQEAGFTDCVLASDVRPDLLTGAFPKIAALAGLRKDKKVPRGWISFHKRGNSFGLSVCTGNSAVPKSNAPKGTAFDGDKQHDTVNKPLFKVSKGVEIRGLQDLFCIVEGLLRTL</sequence>
<reference evidence="1 2" key="1">
    <citation type="journal article" date="2015" name="Genome Biol. Evol.">
        <title>Comparative Genomics of a Bacterivorous Green Alga Reveals Evolutionary Causalities and Consequences of Phago-Mixotrophic Mode of Nutrition.</title>
        <authorList>
            <person name="Burns J.A."/>
            <person name="Paasch A."/>
            <person name="Narechania A."/>
            <person name="Kim E."/>
        </authorList>
    </citation>
    <scope>NUCLEOTIDE SEQUENCE [LARGE SCALE GENOMIC DNA]</scope>
    <source>
        <strain evidence="1 2">PLY_AMNH</strain>
    </source>
</reference>
<organism evidence="1 2">
    <name type="scientific">Cymbomonas tetramitiformis</name>
    <dbReference type="NCBI Taxonomy" id="36881"/>
    <lineage>
        <taxon>Eukaryota</taxon>
        <taxon>Viridiplantae</taxon>
        <taxon>Chlorophyta</taxon>
        <taxon>Pyramimonadophyceae</taxon>
        <taxon>Pyramimonadales</taxon>
        <taxon>Pyramimonadaceae</taxon>
        <taxon>Cymbomonas</taxon>
    </lineage>
</organism>
<name>A0AAE0GI56_9CHLO</name>
<dbReference type="AlphaFoldDB" id="A0AAE0GI56"/>
<protein>
    <submittedName>
        <fullName evidence="1">Uncharacterized protein</fullName>
    </submittedName>
</protein>
<proteinExistence type="predicted"/>
<dbReference type="Proteomes" id="UP001190700">
    <property type="component" value="Unassembled WGS sequence"/>
</dbReference>
<accession>A0AAE0GI56</accession>